<dbReference type="PANTHER" id="PTHR10434">
    <property type="entry name" value="1-ACYL-SN-GLYCEROL-3-PHOSPHATE ACYLTRANSFERASE"/>
    <property type="match status" value="1"/>
</dbReference>
<dbReference type="Proteomes" id="UP000056252">
    <property type="component" value="Chromosome"/>
</dbReference>
<sequence>MWKKICSWLLYKCMGWSKTVNQPHPDKYIICLAPHTSNWDFVIGLLYAQAEGLESNFLMKREWFFWPLGPIFRHLGGIPVWRSKHTSMTDNLADEAAKNTRFHLCVTPEGTRSLNPDWKKGFYYIALKARIPILLYGVDYSKKHIQCTRTLIPTGDIDNEMREIKLYFKDFQGKRPERFTTGEIGKEGE</sequence>
<dbReference type="KEGG" id="peo:AS203_05905"/>
<dbReference type="AlphaFoldDB" id="A0A0S2KK42"/>
<evidence type="ECO:0000313" key="6">
    <source>
        <dbReference type="Proteomes" id="UP000056252"/>
    </source>
</evidence>
<keyword evidence="6" id="KW-1185">Reference proteome</keyword>
<dbReference type="InterPro" id="IPR002123">
    <property type="entry name" value="Plipid/glycerol_acylTrfase"/>
</dbReference>
<feature type="domain" description="Phospholipid/glycerol acyltransferase" evidence="4">
    <location>
        <begin position="29"/>
        <end position="141"/>
    </location>
</feature>
<dbReference type="SUPFAM" id="SSF69593">
    <property type="entry name" value="Glycerol-3-phosphate (1)-acyltransferase"/>
    <property type="match status" value="1"/>
</dbReference>
<dbReference type="RefSeq" id="WP_025065625.1">
    <property type="nucleotide sequence ID" value="NZ_CP013195.1"/>
</dbReference>
<evidence type="ECO:0000256" key="2">
    <source>
        <dbReference type="ARBA" id="ARBA00022679"/>
    </source>
</evidence>
<keyword evidence="2 5" id="KW-0808">Transferase</keyword>
<dbReference type="SMART" id="SM00563">
    <property type="entry name" value="PlsC"/>
    <property type="match status" value="1"/>
</dbReference>
<dbReference type="Pfam" id="PF01553">
    <property type="entry name" value="Acyltransferase"/>
    <property type="match status" value="1"/>
</dbReference>
<dbReference type="GO" id="GO:0006654">
    <property type="term" value="P:phosphatidic acid biosynthetic process"/>
    <property type="evidence" value="ECO:0007669"/>
    <property type="project" value="TreeGrafter"/>
</dbReference>
<evidence type="ECO:0000313" key="5">
    <source>
        <dbReference type="EMBL" id="ALO48667.1"/>
    </source>
</evidence>
<dbReference type="STRING" id="76123.AS203_05905"/>
<protein>
    <submittedName>
        <fullName evidence="5">Acyltransferase</fullName>
    </submittedName>
</protein>
<dbReference type="OrthoDB" id="9796839at2"/>
<evidence type="ECO:0000256" key="1">
    <source>
        <dbReference type="ARBA" id="ARBA00005189"/>
    </source>
</evidence>
<dbReference type="eggNOG" id="COG0204">
    <property type="taxonomic scope" value="Bacteria"/>
</dbReference>
<dbReference type="GO" id="GO:0003841">
    <property type="term" value="F:1-acylglycerol-3-phosphate O-acyltransferase activity"/>
    <property type="evidence" value="ECO:0007669"/>
    <property type="project" value="TreeGrafter"/>
</dbReference>
<dbReference type="EMBL" id="CP013195">
    <property type="protein sequence ID" value="ALO48667.1"/>
    <property type="molecule type" value="Genomic_DNA"/>
</dbReference>
<reference evidence="6" key="1">
    <citation type="submission" date="2015-11" db="EMBL/GenBank/DDBJ databases">
        <authorList>
            <person name="Holder M.E."/>
            <person name="Ajami N.J."/>
            <person name="Petrosino J.F."/>
        </authorList>
    </citation>
    <scope>NUCLEOTIDE SEQUENCE [LARGE SCALE GENOMIC DNA]</scope>
    <source>
        <strain evidence="6">F0113</strain>
    </source>
</reference>
<organism evidence="5 6">
    <name type="scientific">Hoylesella enoeca</name>
    <dbReference type="NCBI Taxonomy" id="76123"/>
    <lineage>
        <taxon>Bacteria</taxon>
        <taxon>Pseudomonadati</taxon>
        <taxon>Bacteroidota</taxon>
        <taxon>Bacteroidia</taxon>
        <taxon>Bacteroidales</taxon>
        <taxon>Prevotellaceae</taxon>
        <taxon>Hoylesella</taxon>
    </lineage>
</organism>
<comment type="pathway">
    <text evidence="1">Lipid metabolism.</text>
</comment>
<evidence type="ECO:0000259" key="4">
    <source>
        <dbReference type="SMART" id="SM00563"/>
    </source>
</evidence>
<keyword evidence="3 5" id="KW-0012">Acyltransferase</keyword>
<proteinExistence type="predicted"/>
<name>A0A0S2KK42_9BACT</name>
<gene>
    <name evidence="5" type="ORF">AS203_05905</name>
</gene>
<dbReference type="PANTHER" id="PTHR10434:SF9">
    <property type="entry name" value="PHOSPHOLIPID_GLYCEROL ACYLTRANSFERASE DOMAIN-CONTAINING PROTEIN"/>
    <property type="match status" value="1"/>
</dbReference>
<evidence type="ECO:0000256" key="3">
    <source>
        <dbReference type="ARBA" id="ARBA00023315"/>
    </source>
</evidence>
<accession>A0A0S2KK42</accession>